<feature type="domain" description="Dipeptidylpeptidase IV N-terminal" evidence="4">
    <location>
        <begin position="306"/>
        <end position="603"/>
    </location>
</feature>
<gene>
    <name evidence="5" type="primary">ptpA_3</name>
    <name evidence="5" type="ORF">Poly30_10090</name>
</gene>
<sequence precursor="true">MKQISPLHTALFGALLLAAPIASAFSAPAPSSYSSAAAQDGKAEKDKKAEEENDDDKKAEAEDKKLTLERLFDEKKRWFGSTPRSAEISPDGKHAAYLWRPYEERRHGSDLYLMDLESGESRRITSVSVMAEFQASTKEVAEDRLKKNKKDGKKGEGEGADKEDKSWSTLKDKVKGAPEGDEKSKDDETKDERDLRDVVTEKDADDEKAPRYSGVRGFAWSPTAPELLFTSGGDIYRYQIEGDEGDRDGDDIERMTKTREVEREVQYLPDGSGYTTLLGDALVRVEFGDHFVDQLDPKLPDGMSMVGYELSPDGQKVAFVASAGDRSPGKRTVDIATYRDRFMKVRTVPRTVSDDPISNTKTGVFVYELPSRESEDGELSKIFEQKATGPRDILRVPDWAPDSSRVTFAVFDQETSQIRVLEAVLPDRSAKDEEASKEKAEDGEKAEGETKTPDDDEDAAPDKDEKKTKEKPIEARIVHRFLHTGGPNTPGMIQPRYLADSRRMVMVTEQTGFRQLHVLDPVYESLMPLTQGHFEVYPIGMPKDRSCIFVEATKEDPACQDLYCVNFESGEMKRMSPERGQYSGATFSADGKHVLASFTNFGTSSDLVHIDTTTSEQTRITESHPERSKEILELNPEFFTYDNREGQKIHGFLFEPEEKTEEKRPLLIYVYGGPLGVRKQVTEGNYSTSNLFARYMTDEHGYVTATIDPRGMSGYGAVFEKANFEQVGKPQVNDLVDGVRYLIEHHNVDPERVAIHGWSFGGFQTQMCLYTEPDVFKCGIAGAGPTEWENYNSWYSTGTIGESRAGKTDLAKYSLLPLAKGLKGKLLLVHGMEDPNVLYQDTVRVYAELLDAGKETLVELFLDPTGDHGLGGQVKTLNRFRKYEEFLLRCL</sequence>
<keyword evidence="5" id="KW-0378">Hydrolase</keyword>
<name>A0A518EN64_9BACT</name>
<dbReference type="EC" id="3.4.14.12" evidence="5"/>
<reference evidence="5 6" key="1">
    <citation type="submission" date="2019-02" db="EMBL/GenBank/DDBJ databases">
        <title>Deep-cultivation of Planctomycetes and their phenomic and genomic characterization uncovers novel biology.</title>
        <authorList>
            <person name="Wiegand S."/>
            <person name="Jogler M."/>
            <person name="Boedeker C."/>
            <person name="Pinto D."/>
            <person name="Vollmers J."/>
            <person name="Rivas-Marin E."/>
            <person name="Kohn T."/>
            <person name="Peeters S.H."/>
            <person name="Heuer A."/>
            <person name="Rast P."/>
            <person name="Oberbeckmann S."/>
            <person name="Bunk B."/>
            <person name="Jeske O."/>
            <person name="Meyerdierks A."/>
            <person name="Storesund J.E."/>
            <person name="Kallscheuer N."/>
            <person name="Luecker S."/>
            <person name="Lage O.M."/>
            <person name="Pohl T."/>
            <person name="Merkel B.J."/>
            <person name="Hornburger P."/>
            <person name="Mueller R.-W."/>
            <person name="Bruemmer F."/>
            <person name="Labrenz M."/>
            <person name="Spormann A.M."/>
            <person name="Op den Camp H."/>
            <person name="Overmann J."/>
            <person name="Amann R."/>
            <person name="Jetten M.S.M."/>
            <person name="Mascher T."/>
            <person name="Medema M.H."/>
            <person name="Devos D.P."/>
            <person name="Kaster A.-K."/>
            <person name="Ovreas L."/>
            <person name="Rohde M."/>
            <person name="Galperin M.Y."/>
            <person name="Jogler C."/>
        </authorList>
    </citation>
    <scope>NUCLEOTIDE SEQUENCE [LARGE SCALE GENOMIC DNA]</scope>
    <source>
        <strain evidence="5 6">Poly30</strain>
    </source>
</reference>
<dbReference type="GO" id="GO:0006508">
    <property type="term" value="P:proteolysis"/>
    <property type="evidence" value="ECO:0007669"/>
    <property type="project" value="InterPro"/>
</dbReference>
<dbReference type="PANTHER" id="PTHR11731:SF193">
    <property type="entry name" value="DIPEPTIDYL PEPTIDASE 9"/>
    <property type="match status" value="1"/>
</dbReference>
<evidence type="ECO:0000313" key="6">
    <source>
        <dbReference type="Proteomes" id="UP000320390"/>
    </source>
</evidence>
<dbReference type="GO" id="GO:0008236">
    <property type="term" value="F:serine-type peptidase activity"/>
    <property type="evidence" value="ECO:0007669"/>
    <property type="project" value="InterPro"/>
</dbReference>
<dbReference type="AlphaFoldDB" id="A0A518EN64"/>
<dbReference type="Gene3D" id="3.40.50.1820">
    <property type="entry name" value="alpha/beta hydrolase"/>
    <property type="match status" value="1"/>
</dbReference>
<dbReference type="InterPro" id="IPR002469">
    <property type="entry name" value="Peptidase_S9B_N"/>
</dbReference>
<feature type="signal peptide" evidence="2">
    <location>
        <begin position="1"/>
        <end position="24"/>
    </location>
</feature>
<dbReference type="InterPro" id="IPR029058">
    <property type="entry name" value="AB_hydrolase_fold"/>
</dbReference>
<keyword evidence="6" id="KW-1185">Reference proteome</keyword>
<dbReference type="OrthoDB" id="9812921at2"/>
<feature type="region of interest" description="Disordered" evidence="1">
    <location>
        <begin position="133"/>
        <end position="210"/>
    </location>
</feature>
<feature type="compositionally biased region" description="Low complexity" evidence="1">
    <location>
        <begin position="27"/>
        <end position="40"/>
    </location>
</feature>
<dbReference type="Pfam" id="PF00930">
    <property type="entry name" value="DPPIV_N"/>
    <property type="match status" value="1"/>
</dbReference>
<dbReference type="SUPFAM" id="SSF53474">
    <property type="entry name" value="alpha/beta-Hydrolases"/>
    <property type="match status" value="1"/>
</dbReference>
<dbReference type="InterPro" id="IPR011042">
    <property type="entry name" value="6-blade_b-propeller_TolB-like"/>
</dbReference>
<feature type="compositionally biased region" description="Basic and acidic residues" evidence="1">
    <location>
        <begin position="41"/>
        <end position="66"/>
    </location>
</feature>
<evidence type="ECO:0000259" key="3">
    <source>
        <dbReference type="Pfam" id="PF00326"/>
    </source>
</evidence>
<dbReference type="InterPro" id="IPR050278">
    <property type="entry name" value="Serine_Prot_S9B/DPPIV"/>
</dbReference>
<dbReference type="GO" id="GO:0008239">
    <property type="term" value="F:dipeptidyl-peptidase activity"/>
    <property type="evidence" value="ECO:0007669"/>
    <property type="project" value="TreeGrafter"/>
</dbReference>
<organism evidence="5 6">
    <name type="scientific">Saltatorellus ferox</name>
    <dbReference type="NCBI Taxonomy" id="2528018"/>
    <lineage>
        <taxon>Bacteria</taxon>
        <taxon>Pseudomonadati</taxon>
        <taxon>Planctomycetota</taxon>
        <taxon>Planctomycetia</taxon>
        <taxon>Planctomycetia incertae sedis</taxon>
        <taxon>Saltatorellus</taxon>
    </lineage>
</organism>
<evidence type="ECO:0000256" key="2">
    <source>
        <dbReference type="SAM" id="SignalP"/>
    </source>
</evidence>
<dbReference type="Proteomes" id="UP000320390">
    <property type="component" value="Chromosome"/>
</dbReference>
<feature type="compositionally biased region" description="Basic and acidic residues" evidence="1">
    <location>
        <begin position="460"/>
        <end position="473"/>
    </location>
</feature>
<feature type="compositionally biased region" description="Basic and acidic residues" evidence="1">
    <location>
        <begin position="428"/>
        <end position="453"/>
    </location>
</feature>
<dbReference type="PANTHER" id="PTHR11731">
    <property type="entry name" value="PROTEASE FAMILY S9B,C DIPEPTIDYL-PEPTIDASE IV-RELATED"/>
    <property type="match status" value="1"/>
</dbReference>
<evidence type="ECO:0000313" key="5">
    <source>
        <dbReference type="EMBL" id="QDV05511.1"/>
    </source>
</evidence>
<dbReference type="EMBL" id="CP036434">
    <property type="protein sequence ID" value="QDV05511.1"/>
    <property type="molecule type" value="Genomic_DNA"/>
</dbReference>
<protein>
    <submittedName>
        <fullName evidence="5">Prolyl tripeptidyl peptidase</fullName>
        <ecNumber evidence="5">3.4.14.12</ecNumber>
    </submittedName>
</protein>
<evidence type="ECO:0000259" key="4">
    <source>
        <dbReference type="Pfam" id="PF00930"/>
    </source>
</evidence>
<feature type="compositionally biased region" description="Basic and acidic residues" evidence="1">
    <location>
        <begin position="153"/>
        <end position="210"/>
    </location>
</feature>
<dbReference type="SUPFAM" id="SSF82171">
    <property type="entry name" value="DPP6 N-terminal domain-like"/>
    <property type="match status" value="1"/>
</dbReference>
<feature type="domain" description="Peptidase S9 prolyl oligopeptidase catalytic" evidence="3">
    <location>
        <begin position="695"/>
        <end position="891"/>
    </location>
</feature>
<feature type="chain" id="PRO_5021696753" evidence="2">
    <location>
        <begin position="25"/>
        <end position="891"/>
    </location>
</feature>
<dbReference type="RefSeq" id="WP_145194912.1">
    <property type="nucleotide sequence ID" value="NZ_CP036434.1"/>
</dbReference>
<feature type="region of interest" description="Disordered" evidence="1">
    <location>
        <begin position="27"/>
        <end position="66"/>
    </location>
</feature>
<accession>A0A518EN64</accession>
<feature type="region of interest" description="Disordered" evidence="1">
    <location>
        <begin position="425"/>
        <end position="473"/>
    </location>
</feature>
<proteinExistence type="predicted"/>
<dbReference type="Gene3D" id="2.140.10.30">
    <property type="entry name" value="Dipeptidylpeptidase IV, N-terminal domain"/>
    <property type="match status" value="1"/>
</dbReference>
<keyword evidence="2" id="KW-0732">Signal</keyword>
<evidence type="ECO:0000256" key="1">
    <source>
        <dbReference type="SAM" id="MobiDB-lite"/>
    </source>
</evidence>
<dbReference type="Gene3D" id="2.120.10.30">
    <property type="entry name" value="TolB, C-terminal domain"/>
    <property type="match status" value="1"/>
</dbReference>
<dbReference type="Pfam" id="PF00326">
    <property type="entry name" value="Peptidase_S9"/>
    <property type="match status" value="1"/>
</dbReference>
<dbReference type="InterPro" id="IPR001375">
    <property type="entry name" value="Peptidase_S9_cat"/>
</dbReference>